<evidence type="ECO:0000256" key="7">
    <source>
        <dbReference type="PIRSR" id="PIRSR618044-1"/>
    </source>
</evidence>
<feature type="signal peptide" evidence="12">
    <location>
        <begin position="1"/>
        <end position="28"/>
    </location>
</feature>
<evidence type="ECO:0000256" key="10">
    <source>
        <dbReference type="SAM" id="MobiDB-lite"/>
    </source>
</evidence>
<evidence type="ECO:0000313" key="15">
    <source>
        <dbReference type="Proteomes" id="UP000712157"/>
    </source>
</evidence>
<comment type="similarity">
    <text evidence="1 9">Belongs to the peptidase S11 family.</text>
</comment>
<keyword evidence="11" id="KW-0812">Transmembrane</keyword>
<evidence type="ECO:0000256" key="2">
    <source>
        <dbReference type="ARBA" id="ARBA00022729"/>
    </source>
</evidence>
<keyword evidence="15" id="KW-1185">Reference proteome</keyword>
<evidence type="ECO:0000256" key="6">
    <source>
        <dbReference type="ARBA" id="ARBA00023316"/>
    </source>
</evidence>
<feature type="chain" id="PRO_5038051706" evidence="12">
    <location>
        <begin position="29"/>
        <end position="461"/>
    </location>
</feature>
<feature type="binding site" evidence="8">
    <location>
        <position position="244"/>
    </location>
    <ligand>
        <name>substrate</name>
    </ligand>
</feature>
<accession>A0A949ND65</accession>
<dbReference type="GO" id="GO:0071555">
    <property type="term" value="P:cell wall organization"/>
    <property type="evidence" value="ECO:0007669"/>
    <property type="project" value="UniProtKB-KW"/>
</dbReference>
<dbReference type="Proteomes" id="UP000712157">
    <property type="component" value="Unassembled WGS sequence"/>
</dbReference>
<dbReference type="InterPro" id="IPR012338">
    <property type="entry name" value="Beta-lactam/transpept-like"/>
</dbReference>
<gene>
    <name evidence="14" type="ORF">KTH89_23485</name>
</gene>
<feature type="region of interest" description="Disordered" evidence="10">
    <location>
        <begin position="393"/>
        <end position="413"/>
    </location>
</feature>
<protein>
    <submittedName>
        <fullName evidence="14">D-alanyl-D-alanine carboxypeptidase</fullName>
    </submittedName>
</protein>
<dbReference type="GO" id="GO:0009252">
    <property type="term" value="P:peptidoglycan biosynthetic process"/>
    <property type="evidence" value="ECO:0007669"/>
    <property type="project" value="UniProtKB-KW"/>
</dbReference>
<evidence type="ECO:0000256" key="9">
    <source>
        <dbReference type="RuleBase" id="RU004016"/>
    </source>
</evidence>
<dbReference type="Pfam" id="PF00768">
    <property type="entry name" value="Peptidase_S11"/>
    <property type="match status" value="1"/>
</dbReference>
<feature type="compositionally biased region" description="Basic and acidic residues" evidence="10">
    <location>
        <begin position="401"/>
        <end position="413"/>
    </location>
</feature>
<dbReference type="InterPro" id="IPR001967">
    <property type="entry name" value="Peptidase_S11_N"/>
</dbReference>
<feature type="active site" description="Acyl-ester intermediate" evidence="7">
    <location>
        <position position="73"/>
    </location>
</feature>
<dbReference type="Gene3D" id="3.40.710.10">
    <property type="entry name" value="DD-peptidase/beta-lactamase superfamily"/>
    <property type="match status" value="1"/>
</dbReference>
<dbReference type="AlphaFoldDB" id="A0A949ND65"/>
<keyword evidence="11" id="KW-1133">Transmembrane helix</keyword>
<dbReference type="EMBL" id="JAHQCW010000062">
    <property type="protein sequence ID" value="MBU9739502.1"/>
    <property type="molecule type" value="Genomic_DNA"/>
</dbReference>
<evidence type="ECO:0000256" key="3">
    <source>
        <dbReference type="ARBA" id="ARBA00022801"/>
    </source>
</evidence>
<evidence type="ECO:0000256" key="4">
    <source>
        <dbReference type="ARBA" id="ARBA00022960"/>
    </source>
</evidence>
<dbReference type="PRINTS" id="PR00725">
    <property type="entry name" value="DADACBPTASE1"/>
</dbReference>
<keyword evidence="11" id="KW-0472">Membrane</keyword>
<comment type="caution">
    <text evidence="14">The sequence shown here is derived from an EMBL/GenBank/DDBJ whole genome shotgun (WGS) entry which is preliminary data.</text>
</comment>
<dbReference type="RefSeq" id="WP_238723318.1">
    <property type="nucleotide sequence ID" value="NZ_JAHQCW010000062.1"/>
</dbReference>
<dbReference type="SUPFAM" id="SSF56601">
    <property type="entry name" value="beta-lactamase/transpeptidase-like"/>
    <property type="match status" value="1"/>
</dbReference>
<keyword evidence="4" id="KW-0133">Cell shape</keyword>
<dbReference type="GO" id="GO:0009002">
    <property type="term" value="F:serine-type D-Ala-D-Ala carboxypeptidase activity"/>
    <property type="evidence" value="ECO:0007669"/>
    <property type="project" value="InterPro"/>
</dbReference>
<dbReference type="GO" id="GO:0006508">
    <property type="term" value="P:proteolysis"/>
    <property type="evidence" value="ECO:0007669"/>
    <property type="project" value="InterPro"/>
</dbReference>
<name>A0A949ND65_9FIRM</name>
<keyword evidence="14" id="KW-0121">Carboxypeptidase</keyword>
<sequence>MIHKTCKVLMSGILAFGILLNTAGMALAEEGAGIPDDWPEAPQIMGDAAILMEAGTGTVLYEKNSYERHYPASITKIMTALLALENCSMDEMITFSHNSVYDIDPGCSIIGDIDEGDQLSMEKTMYGMMLNSGNEAAYGIAEHVAGDLPSFAEMMNQRARELGCLDTHFVNANGLHNDDHYTTAYDMALISREALKNEEFRKIVRTVRYTIEPDAYCEEPRYMKNHHKMLPGGAYEYPGCIGGKTGYTLRANQTLVTFAKRNGIELICVTLNETSPNQFLDTQALLDYGFDQFQRVNVADVDTRYQAGQEPGLFPDQFMDAAPFLKLNPSDYVVLPKSADFANATSEYQLSGNGEDAGTVKYYYGGYPIGSAKVVVDVTEASDIFPVNASANSGVSASGTEGKDSDKKEAREEKKSHPLRTFFIVIGVILGIAAVLFAAALIRVRILREKRRRQKRRKYRR</sequence>
<feature type="active site" evidence="7">
    <location>
        <position position="132"/>
    </location>
</feature>
<feature type="domain" description="Peptidase S11 D-alanyl-D-alanine carboxypeptidase A N-terminal" evidence="13">
    <location>
        <begin position="40"/>
        <end position="273"/>
    </location>
</feature>
<feature type="transmembrane region" description="Helical" evidence="11">
    <location>
        <begin position="422"/>
        <end position="446"/>
    </location>
</feature>
<evidence type="ECO:0000313" key="14">
    <source>
        <dbReference type="EMBL" id="MBU9739502.1"/>
    </source>
</evidence>
<keyword evidence="2 12" id="KW-0732">Signal</keyword>
<evidence type="ECO:0000256" key="8">
    <source>
        <dbReference type="PIRSR" id="PIRSR618044-2"/>
    </source>
</evidence>
<evidence type="ECO:0000256" key="5">
    <source>
        <dbReference type="ARBA" id="ARBA00022984"/>
    </source>
</evidence>
<organism evidence="14 15">
    <name type="scientific">Diplocloster agilis</name>
    <dbReference type="NCBI Taxonomy" id="2850323"/>
    <lineage>
        <taxon>Bacteria</taxon>
        <taxon>Bacillati</taxon>
        <taxon>Bacillota</taxon>
        <taxon>Clostridia</taxon>
        <taxon>Lachnospirales</taxon>
        <taxon>Lachnospiraceae</taxon>
        <taxon>Diplocloster</taxon>
    </lineage>
</organism>
<keyword evidence="14" id="KW-0645">Protease</keyword>
<dbReference type="PANTHER" id="PTHR21581:SF33">
    <property type="entry name" value="D-ALANYL-D-ALANINE CARBOXYPEPTIDASE DACB"/>
    <property type="match status" value="1"/>
</dbReference>
<proteinExistence type="inferred from homology"/>
<feature type="active site" description="Proton acceptor" evidence="7">
    <location>
        <position position="76"/>
    </location>
</feature>
<reference evidence="14" key="1">
    <citation type="submission" date="2021-06" db="EMBL/GenBank/DDBJ databases">
        <title>Description of novel taxa of the family Lachnospiraceae.</title>
        <authorList>
            <person name="Chaplin A.V."/>
            <person name="Sokolova S.R."/>
            <person name="Pikina A.P."/>
            <person name="Korzhanova M."/>
            <person name="Belova V."/>
            <person name="Korostin D."/>
            <person name="Efimov B.A."/>
        </authorList>
    </citation>
    <scope>NUCLEOTIDE SEQUENCE</scope>
    <source>
        <strain evidence="14">ASD5720</strain>
    </source>
</reference>
<keyword evidence="5" id="KW-0573">Peptidoglycan synthesis</keyword>
<keyword evidence="6" id="KW-0961">Cell wall biogenesis/degradation</keyword>
<dbReference type="PANTHER" id="PTHR21581">
    <property type="entry name" value="D-ALANYL-D-ALANINE CARBOXYPEPTIDASE"/>
    <property type="match status" value="1"/>
</dbReference>
<keyword evidence="3" id="KW-0378">Hydrolase</keyword>
<evidence type="ECO:0000256" key="12">
    <source>
        <dbReference type="SAM" id="SignalP"/>
    </source>
</evidence>
<dbReference type="InterPro" id="IPR018044">
    <property type="entry name" value="Peptidase_S11"/>
</dbReference>
<evidence type="ECO:0000259" key="13">
    <source>
        <dbReference type="Pfam" id="PF00768"/>
    </source>
</evidence>
<evidence type="ECO:0000256" key="11">
    <source>
        <dbReference type="SAM" id="Phobius"/>
    </source>
</evidence>
<evidence type="ECO:0000256" key="1">
    <source>
        <dbReference type="ARBA" id="ARBA00007164"/>
    </source>
</evidence>
<dbReference type="GO" id="GO:0008360">
    <property type="term" value="P:regulation of cell shape"/>
    <property type="evidence" value="ECO:0007669"/>
    <property type="project" value="UniProtKB-KW"/>
</dbReference>